<feature type="non-terminal residue" evidence="1">
    <location>
        <position position="53"/>
    </location>
</feature>
<organism evidence="1 2">
    <name type="scientific">Crenichthys baileyi</name>
    <name type="common">White River springfish</name>
    <dbReference type="NCBI Taxonomy" id="28760"/>
    <lineage>
        <taxon>Eukaryota</taxon>
        <taxon>Metazoa</taxon>
        <taxon>Chordata</taxon>
        <taxon>Craniata</taxon>
        <taxon>Vertebrata</taxon>
        <taxon>Euteleostomi</taxon>
        <taxon>Actinopterygii</taxon>
        <taxon>Neopterygii</taxon>
        <taxon>Teleostei</taxon>
        <taxon>Neoteleostei</taxon>
        <taxon>Acanthomorphata</taxon>
        <taxon>Ovalentaria</taxon>
        <taxon>Atherinomorphae</taxon>
        <taxon>Cyprinodontiformes</taxon>
        <taxon>Goodeidae</taxon>
        <taxon>Crenichthys</taxon>
    </lineage>
</organism>
<reference evidence="1 2" key="1">
    <citation type="submission" date="2021-06" db="EMBL/GenBank/DDBJ databases">
        <authorList>
            <person name="Palmer J.M."/>
        </authorList>
    </citation>
    <scope>NUCLEOTIDE SEQUENCE [LARGE SCALE GENOMIC DNA]</scope>
    <source>
        <strain evidence="1 2">MEX-2019</strain>
        <tissue evidence="1">Muscle</tissue>
    </source>
</reference>
<evidence type="ECO:0000313" key="1">
    <source>
        <dbReference type="EMBL" id="KAK5612014.1"/>
    </source>
</evidence>
<evidence type="ECO:0000313" key="2">
    <source>
        <dbReference type="Proteomes" id="UP001311232"/>
    </source>
</evidence>
<dbReference type="EMBL" id="JAHHUM010001452">
    <property type="protein sequence ID" value="KAK5612014.1"/>
    <property type="molecule type" value="Genomic_DNA"/>
</dbReference>
<keyword evidence="2" id="KW-1185">Reference proteome</keyword>
<gene>
    <name evidence="1" type="ORF">CRENBAI_002024</name>
</gene>
<proteinExistence type="predicted"/>
<dbReference type="Proteomes" id="UP001311232">
    <property type="component" value="Unassembled WGS sequence"/>
</dbReference>
<dbReference type="AlphaFoldDB" id="A0AAV9RSI5"/>
<name>A0AAV9RSI5_9TELE</name>
<protein>
    <submittedName>
        <fullName evidence="1">Uncharacterized protein</fullName>
    </submittedName>
</protein>
<comment type="caution">
    <text evidence="1">The sequence shown here is derived from an EMBL/GenBank/DDBJ whole genome shotgun (WGS) entry which is preliminary data.</text>
</comment>
<sequence>MEAHFHFSKPFDQTAQTCPPGMSWILEKQGGGVSGGIEGWRWKIGSAGEEVEG</sequence>
<accession>A0AAV9RSI5</accession>